<name>A0A8X6P5J7_NEPPI</name>
<sequence length="76" mass="8229">MKVFRLRSCSLPSRARLATDCLLRLLPQASVGITSGSGASIGHHRTSSGVVFQAFRYSAHEVVQLGPFWSPSLIKS</sequence>
<reference evidence="1" key="1">
    <citation type="submission" date="2020-08" db="EMBL/GenBank/DDBJ databases">
        <title>Multicomponent nature underlies the extraordinary mechanical properties of spider dragline silk.</title>
        <authorList>
            <person name="Kono N."/>
            <person name="Nakamura H."/>
            <person name="Mori M."/>
            <person name="Yoshida Y."/>
            <person name="Ohtoshi R."/>
            <person name="Malay A.D."/>
            <person name="Moran D.A.P."/>
            <person name="Tomita M."/>
            <person name="Numata K."/>
            <person name="Arakawa K."/>
        </authorList>
    </citation>
    <scope>NUCLEOTIDE SEQUENCE</scope>
</reference>
<protein>
    <submittedName>
        <fullName evidence="1">Uncharacterized protein</fullName>
    </submittedName>
</protein>
<accession>A0A8X6P5J7</accession>
<evidence type="ECO:0000313" key="1">
    <source>
        <dbReference type="EMBL" id="GFT48480.1"/>
    </source>
</evidence>
<dbReference type="EMBL" id="BMAW01016315">
    <property type="protein sequence ID" value="GFT48480.1"/>
    <property type="molecule type" value="Genomic_DNA"/>
</dbReference>
<comment type="caution">
    <text evidence="1">The sequence shown here is derived from an EMBL/GenBank/DDBJ whole genome shotgun (WGS) entry which is preliminary data.</text>
</comment>
<dbReference type="AlphaFoldDB" id="A0A8X6P5J7"/>
<evidence type="ECO:0000313" key="2">
    <source>
        <dbReference type="Proteomes" id="UP000887013"/>
    </source>
</evidence>
<dbReference type="Proteomes" id="UP000887013">
    <property type="component" value="Unassembled WGS sequence"/>
</dbReference>
<keyword evidence="2" id="KW-1185">Reference proteome</keyword>
<organism evidence="1 2">
    <name type="scientific">Nephila pilipes</name>
    <name type="common">Giant wood spider</name>
    <name type="synonym">Nephila maculata</name>
    <dbReference type="NCBI Taxonomy" id="299642"/>
    <lineage>
        <taxon>Eukaryota</taxon>
        <taxon>Metazoa</taxon>
        <taxon>Ecdysozoa</taxon>
        <taxon>Arthropoda</taxon>
        <taxon>Chelicerata</taxon>
        <taxon>Arachnida</taxon>
        <taxon>Araneae</taxon>
        <taxon>Araneomorphae</taxon>
        <taxon>Entelegynae</taxon>
        <taxon>Araneoidea</taxon>
        <taxon>Nephilidae</taxon>
        <taxon>Nephila</taxon>
    </lineage>
</organism>
<gene>
    <name evidence="1" type="ORF">NPIL_489621</name>
</gene>
<proteinExistence type="predicted"/>